<gene>
    <name evidence="1" type="ORF">RRG08_055731</name>
</gene>
<dbReference type="Proteomes" id="UP001283361">
    <property type="component" value="Unassembled WGS sequence"/>
</dbReference>
<dbReference type="AlphaFoldDB" id="A0AAE1AZR9"/>
<dbReference type="EMBL" id="JAWDGP010000832">
    <property type="protein sequence ID" value="KAK3796897.1"/>
    <property type="molecule type" value="Genomic_DNA"/>
</dbReference>
<evidence type="ECO:0000313" key="1">
    <source>
        <dbReference type="EMBL" id="KAK3796897.1"/>
    </source>
</evidence>
<keyword evidence="2" id="KW-1185">Reference proteome</keyword>
<organism evidence="1 2">
    <name type="scientific">Elysia crispata</name>
    <name type="common">lettuce slug</name>
    <dbReference type="NCBI Taxonomy" id="231223"/>
    <lineage>
        <taxon>Eukaryota</taxon>
        <taxon>Metazoa</taxon>
        <taxon>Spiralia</taxon>
        <taxon>Lophotrochozoa</taxon>
        <taxon>Mollusca</taxon>
        <taxon>Gastropoda</taxon>
        <taxon>Heterobranchia</taxon>
        <taxon>Euthyneura</taxon>
        <taxon>Panpulmonata</taxon>
        <taxon>Sacoglossa</taxon>
        <taxon>Placobranchoidea</taxon>
        <taxon>Plakobranchidae</taxon>
        <taxon>Elysia</taxon>
    </lineage>
</organism>
<reference evidence="1" key="1">
    <citation type="journal article" date="2023" name="G3 (Bethesda)">
        <title>A reference genome for the long-term kleptoplast-retaining sea slug Elysia crispata morphotype clarki.</title>
        <authorList>
            <person name="Eastman K.E."/>
            <person name="Pendleton A.L."/>
            <person name="Shaikh M.A."/>
            <person name="Suttiyut T."/>
            <person name="Ogas R."/>
            <person name="Tomko P."/>
            <person name="Gavelis G."/>
            <person name="Widhalm J.R."/>
            <person name="Wisecaver J.H."/>
        </authorList>
    </citation>
    <scope>NUCLEOTIDE SEQUENCE</scope>
    <source>
        <strain evidence="1">ECLA1</strain>
    </source>
</reference>
<proteinExistence type="predicted"/>
<sequence>MKRAGEPARTASLFQRPVYSWTEPITGLSLCVNSSPVLHRLSHPALTVHLLASVIALILAVQATQRHTRKHGDESGRGQVLSTNSRGQSVATELSLERLLIQISKPEITKLAKSLTLDPALSRENSEKGLQSLDVERAYKKSGQCLETSEWSGLAPFMSTSKGYCDMKMIRPTFHEFPSTCIINIYSQSVPGHKFQIDTFGVKIPANKIFQFGNSRLGFYGPHVGQEAGNETSQPWSNTGKDNATLRMRMGSGLIWRVKCDPSHRTGKDKTALRMRMGTSFRRGVVNQDFSSPVFRLDKTKIATLN</sequence>
<protein>
    <submittedName>
        <fullName evidence="1">Uncharacterized protein</fullName>
    </submittedName>
</protein>
<evidence type="ECO:0000313" key="2">
    <source>
        <dbReference type="Proteomes" id="UP001283361"/>
    </source>
</evidence>
<name>A0AAE1AZR9_9GAST</name>
<comment type="caution">
    <text evidence="1">The sequence shown here is derived from an EMBL/GenBank/DDBJ whole genome shotgun (WGS) entry which is preliminary data.</text>
</comment>
<accession>A0AAE1AZR9</accession>